<dbReference type="eggNOG" id="COG0111">
    <property type="taxonomic scope" value="Bacteria"/>
</dbReference>
<evidence type="ECO:0000313" key="5">
    <source>
        <dbReference type="Proteomes" id="UP000009888"/>
    </source>
</evidence>
<evidence type="ECO:0000256" key="1">
    <source>
        <dbReference type="ARBA" id="ARBA00023002"/>
    </source>
</evidence>
<evidence type="ECO:0000259" key="3">
    <source>
        <dbReference type="Pfam" id="PF02826"/>
    </source>
</evidence>
<proteinExistence type="predicted"/>
<dbReference type="HOGENOM" id="CLU_019796_1_0_11"/>
<dbReference type="PATRIC" id="fig|883066.3.peg.474"/>
<name>K9EIF5_9ACTO</name>
<dbReference type="SUPFAM" id="SSF52283">
    <property type="entry name" value="Formate/glycerate dehydrogenase catalytic domain-like"/>
    <property type="match status" value="1"/>
</dbReference>
<keyword evidence="1" id="KW-0560">Oxidoreductase</keyword>
<evidence type="ECO:0000256" key="2">
    <source>
        <dbReference type="ARBA" id="ARBA00023027"/>
    </source>
</evidence>
<reference evidence="4 5" key="1">
    <citation type="submission" date="2012-09" db="EMBL/GenBank/DDBJ databases">
        <title>The Genome Sequence of Actinobaculum massiliae ACS-171-V-COL2.</title>
        <authorList>
            <consortium name="The Broad Institute Genome Sequencing Platform"/>
            <person name="Earl A."/>
            <person name="Ward D."/>
            <person name="Feldgarden M."/>
            <person name="Gevers D."/>
            <person name="Saerens B."/>
            <person name="Vaneechoutte M."/>
            <person name="Walker B."/>
            <person name="Young S.K."/>
            <person name="Zeng Q."/>
            <person name="Gargeya S."/>
            <person name="Fitzgerald M."/>
            <person name="Haas B."/>
            <person name="Abouelleil A."/>
            <person name="Alvarado L."/>
            <person name="Arachchi H.M."/>
            <person name="Berlin A."/>
            <person name="Chapman S.B."/>
            <person name="Goldberg J."/>
            <person name="Griggs A."/>
            <person name="Gujja S."/>
            <person name="Hansen M."/>
            <person name="Howarth C."/>
            <person name="Imamovic A."/>
            <person name="Larimer J."/>
            <person name="McCowen C."/>
            <person name="Montmayeur A."/>
            <person name="Murphy C."/>
            <person name="Neiman D."/>
            <person name="Pearson M."/>
            <person name="Priest M."/>
            <person name="Roberts A."/>
            <person name="Saif S."/>
            <person name="Shea T."/>
            <person name="Sisk P."/>
            <person name="Sykes S."/>
            <person name="Wortman J."/>
            <person name="Nusbaum C."/>
            <person name="Birren B."/>
        </authorList>
    </citation>
    <scope>NUCLEOTIDE SEQUENCE [LARGE SCALE GENOMIC DNA]</scope>
    <source>
        <strain evidence="5">ACS-171-V-Col2</strain>
    </source>
</reference>
<dbReference type="Gene3D" id="3.40.50.720">
    <property type="entry name" value="NAD(P)-binding Rossmann-like Domain"/>
    <property type="match status" value="2"/>
</dbReference>
<dbReference type="InterPro" id="IPR036291">
    <property type="entry name" value="NAD(P)-bd_dom_sf"/>
</dbReference>
<dbReference type="EMBL" id="AGWL01000002">
    <property type="protein sequence ID" value="EKU95666.1"/>
    <property type="molecule type" value="Genomic_DNA"/>
</dbReference>
<keyword evidence="2" id="KW-0520">NAD</keyword>
<sequence>MKVLVPQELPDVEPIAVEGVSYVRYDVAAPIPAKHSDAEGLVVWANRDLAAQARQLPQLRFVQGLAAGAEATLKGDYPEGVVVSGGSGLHDVTVSEHALAMILYCVRGLGKCRAAQARHQWKRGAPKPQLNTADSVTTLIDARVTIWGYGNIGRELAPKLEAFGARVRGLARSDREEGSVRVYAAGTREEPSPARNDVLSDTDVLVNILPASEATKSIFDAGVFAALPARAYVINVGRGATVDQAALAQALRDGEIAGAALDVTDPEPLPEDSELWDLATLITPHIAGNRPVGWEKLLARNLAAFLAGEEIENRLA</sequence>
<dbReference type="Pfam" id="PF02826">
    <property type="entry name" value="2-Hacid_dh_C"/>
    <property type="match status" value="1"/>
</dbReference>
<organism evidence="4 5">
    <name type="scientific">Actinobaculum massiliense ACS-171-V-Col2</name>
    <dbReference type="NCBI Taxonomy" id="883066"/>
    <lineage>
        <taxon>Bacteria</taxon>
        <taxon>Bacillati</taxon>
        <taxon>Actinomycetota</taxon>
        <taxon>Actinomycetes</taxon>
        <taxon>Actinomycetales</taxon>
        <taxon>Actinomycetaceae</taxon>
        <taxon>Actinobaculum</taxon>
    </lineage>
</organism>
<accession>K9EIF5</accession>
<dbReference type="PANTHER" id="PTHR43333:SF1">
    <property type="entry name" value="D-ISOMER SPECIFIC 2-HYDROXYACID DEHYDROGENASE NAD-BINDING DOMAIN-CONTAINING PROTEIN"/>
    <property type="match status" value="1"/>
</dbReference>
<dbReference type="SUPFAM" id="SSF51735">
    <property type="entry name" value="NAD(P)-binding Rossmann-fold domains"/>
    <property type="match status" value="1"/>
</dbReference>
<dbReference type="AlphaFoldDB" id="K9EIF5"/>
<dbReference type="Proteomes" id="UP000009888">
    <property type="component" value="Unassembled WGS sequence"/>
</dbReference>
<comment type="caution">
    <text evidence="4">The sequence shown here is derived from an EMBL/GenBank/DDBJ whole genome shotgun (WGS) entry which is preliminary data.</text>
</comment>
<protein>
    <recommendedName>
        <fullName evidence="3">D-isomer specific 2-hydroxyacid dehydrogenase NAD-binding domain-containing protein</fullName>
    </recommendedName>
</protein>
<dbReference type="GO" id="GO:0051287">
    <property type="term" value="F:NAD binding"/>
    <property type="evidence" value="ECO:0007669"/>
    <property type="project" value="InterPro"/>
</dbReference>
<feature type="domain" description="D-isomer specific 2-hydroxyacid dehydrogenase NAD-binding" evidence="3">
    <location>
        <begin position="99"/>
        <end position="287"/>
    </location>
</feature>
<gene>
    <name evidence="4" type="ORF">HMPREF9233_00453</name>
</gene>
<dbReference type="RefSeq" id="WP_007000670.1">
    <property type="nucleotide sequence ID" value="NZ_JH992955.1"/>
</dbReference>
<dbReference type="InterPro" id="IPR006140">
    <property type="entry name" value="D-isomer_DH_NAD-bd"/>
</dbReference>
<dbReference type="GO" id="GO:0016491">
    <property type="term" value="F:oxidoreductase activity"/>
    <property type="evidence" value="ECO:0007669"/>
    <property type="project" value="UniProtKB-KW"/>
</dbReference>
<dbReference type="STRING" id="202789.GCA_001457435_01682"/>
<keyword evidence="5" id="KW-1185">Reference proteome</keyword>
<dbReference type="PANTHER" id="PTHR43333">
    <property type="entry name" value="2-HACID_DH_C DOMAIN-CONTAINING PROTEIN"/>
    <property type="match status" value="1"/>
</dbReference>
<evidence type="ECO:0000313" key="4">
    <source>
        <dbReference type="EMBL" id="EKU95666.1"/>
    </source>
</evidence>